<dbReference type="InterPro" id="IPR003890">
    <property type="entry name" value="MIF4G-like_typ-3"/>
</dbReference>
<evidence type="ECO:0000256" key="2">
    <source>
        <dbReference type="ARBA" id="ARBA00022540"/>
    </source>
</evidence>
<dbReference type="SUPFAM" id="SSF48371">
    <property type="entry name" value="ARM repeat"/>
    <property type="match status" value="1"/>
</dbReference>
<proteinExistence type="inferred from homology"/>
<evidence type="ECO:0000313" key="6">
    <source>
        <dbReference type="EMBL" id="KIL57495.1"/>
    </source>
</evidence>
<name>A0A0C2S4A4_AMAMK</name>
<gene>
    <name evidence="6" type="ORF">M378DRAFT_381820</name>
</gene>
<dbReference type="GO" id="GO:0003729">
    <property type="term" value="F:mRNA binding"/>
    <property type="evidence" value="ECO:0007669"/>
    <property type="project" value="TreeGrafter"/>
</dbReference>
<dbReference type="EMBL" id="KN818367">
    <property type="protein sequence ID" value="KIL57495.1"/>
    <property type="molecule type" value="Genomic_DNA"/>
</dbReference>
<dbReference type="PANTHER" id="PTHR23253:SF9">
    <property type="entry name" value="EUKARYOTIC TRANSLATION INITIATION FACTOR 4 GAMMA 2"/>
    <property type="match status" value="1"/>
</dbReference>
<reference evidence="6 7" key="1">
    <citation type="submission" date="2014-04" db="EMBL/GenBank/DDBJ databases">
        <title>Evolutionary Origins and Diversification of the Mycorrhizal Mutualists.</title>
        <authorList>
            <consortium name="DOE Joint Genome Institute"/>
            <consortium name="Mycorrhizal Genomics Consortium"/>
            <person name="Kohler A."/>
            <person name="Kuo A."/>
            <person name="Nagy L.G."/>
            <person name="Floudas D."/>
            <person name="Copeland A."/>
            <person name="Barry K.W."/>
            <person name="Cichocki N."/>
            <person name="Veneault-Fourrey C."/>
            <person name="LaButti K."/>
            <person name="Lindquist E.A."/>
            <person name="Lipzen A."/>
            <person name="Lundell T."/>
            <person name="Morin E."/>
            <person name="Murat C."/>
            <person name="Riley R."/>
            <person name="Ohm R."/>
            <person name="Sun H."/>
            <person name="Tunlid A."/>
            <person name="Henrissat B."/>
            <person name="Grigoriev I.V."/>
            <person name="Hibbett D.S."/>
            <person name="Martin F."/>
        </authorList>
    </citation>
    <scope>NUCLEOTIDE SEQUENCE [LARGE SCALE GENOMIC DNA]</scope>
    <source>
        <strain evidence="6 7">Koide BX008</strain>
    </source>
</reference>
<organism evidence="6 7">
    <name type="scientific">Amanita muscaria (strain Koide BX008)</name>
    <dbReference type="NCBI Taxonomy" id="946122"/>
    <lineage>
        <taxon>Eukaryota</taxon>
        <taxon>Fungi</taxon>
        <taxon>Dikarya</taxon>
        <taxon>Basidiomycota</taxon>
        <taxon>Agaricomycotina</taxon>
        <taxon>Agaricomycetes</taxon>
        <taxon>Agaricomycetidae</taxon>
        <taxon>Agaricales</taxon>
        <taxon>Pluteineae</taxon>
        <taxon>Amanitaceae</taxon>
        <taxon>Amanita</taxon>
    </lineage>
</organism>
<dbReference type="InParanoid" id="A0A0C2S4A4"/>
<evidence type="ECO:0000259" key="5">
    <source>
        <dbReference type="Pfam" id="PF02854"/>
    </source>
</evidence>
<evidence type="ECO:0000256" key="4">
    <source>
        <dbReference type="SAM" id="MobiDB-lite"/>
    </source>
</evidence>
<accession>A0A0C2S4A4</accession>
<dbReference type="GO" id="GO:0003743">
    <property type="term" value="F:translation initiation factor activity"/>
    <property type="evidence" value="ECO:0007669"/>
    <property type="project" value="UniProtKB-KW"/>
</dbReference>
<dbReference type="OrthoDB" id="2367075at2759"/>
<feature type="domain" description="MIF4G" evidence="5">
    <location>
        <begin position="315"/>
        <end position="537"/>
    </location>
</feature>
<dbReference type="Pfam" id="PF02854">
    <property type="entry name" value="MIF4G"/>
    <property type="match status" value="1"/>
</dbReference>
<keyword evidence="7" id="KW-1185">Reference proteome</keyword>
<comment type="similarity">
    <text evidence="1">Belongs to the eukaryotic initiation factor 4G family.</text>
</comment>
<sequence>MASSLPVVRPHDRFFFADGSLYLLVEDSLYCVHKFLFEIHATTFPVRELATSVTKPYILRDVKKIDFDRLLASLYPHTLWVEETQTTQDWISVLGLASKWGFESLRSRAISKIEQTIDSPIDMVTLGRQYGIPAFLLPGYAILCQSTVPLSDEEGLRLGVEDVLKIYRIRYELTSGITPVPVEVVLAKVEEAGLGYERPRQELEGEQASTCQTDVGTVATSQTSAENEEERGSITLTPDVDCPPLDVASTDAATLVSERPEQRRVDAHSPSDKPAPVPLGNGGSDVPSSGFVFPGNVSDLNSGSSESAKEGFNLVEELTNNNFNLVSVEIMQWANTKDIQTLHQITRLIVEKAIEAAHASNDSNHPYVRLCKAMVKYTQTRHRIARLIVEKAMEDPHQFGACAYLCKMMLKDTNGDAIAGESLFSAYLGEICQENLEAIAAAVAAAGDHTARVRRLRLIEFIKELANRKAVDITIIHKWVTPLLDANDEEKVATLCMAMTRVGRFYTSRDMNSWLQRVKDVAQETSKPRVRKLLQEVTSTEYGSVTWVVAEPSEDCTVQ</sequence>
<dbReference type="HOGENOM" id="CLU_029620_1_0_1"/>
<evidence type="ECO:0000313" key="7">
    <source>
        <dbReference type="Proteomes" id="UP000054549"/>
    </source>
</evidence>
<dbReference type="STRING" id="946122.A0A0C2S4A4"/>
<dbReference type="AlphaFoldDB" id="A0A0C2S4A4"/>
<evidence type="ECO:0000256" key="3">
    <source>
        <dbReference type="ARBA" id="ARBA00022917"/>
    </source>
</evidence>
<dbReference type="PANTHER" id="PTHR23253">
    <property type="entry name" value="EUKARYOTIC TRANSLATION INITIATION FACTOR 4 GAMMA"/>
    <property type="match status" value="1"/>
</dbReference>
<evidence type="ECO:0000256" key="1">
    <source>
        <dbReference type="ARBA" id="ARBA00005775"/>
    </source>
</evidence>
<protein>
    <recommendedName>
        <fullName evidence="5">MIF4G domain-containing protein</fullName>
    </recommendedName>
</protein>
<keyword evidence="2" id="KW-0396">Initiation factor</keyword>
<dbReference type="InterPro" id="IPR016024">
    <property type="entry name" value="ARM-type_fold"/>
</dbReference>
<dbReference type="GO" id="GO:0016281">
    <property type="term" value="C:eukaryotic translation initiation factor 4F complex"/>
    <property type="evidence" value="ECO:0007669"/>
    <property type="project" value="TreeGrafter"/>
</dbReference>
<dbReference type="Gene3D" id="1.25.40.180">
    <property type="match status" value="2"/>
</dbReference>
<keyword evidence="3" id="KW-0648">Protein biosynthesis</keyword>
<feature type="compositionally biased region" description="Polar residues" evidence="4">
    <location>
        <begin position="216"/>
        <end position="225"/>
    </location>
</feature>
<feature type="region of interest" description="Disordered" evidence="4">
    <location>
        <begin position="216"/>
        <end position="290"/>
    </location>
</feature>
<dbReference type="Proteomes" id="UP000054549">
    <property type="component" value="Unassembled WGS sequence"/>
</dbReference>
<feature type="compositionally biased region" description="Basic and acidic residues" evidence="4">
    <location>
        <begin position="258"/>
        <end position="271"/>
    </location>
</feature>